<dbReference type="Proteomes" id="UP000314981">
    <property type="component" value="Chromosome 13"/>
</dbReference>
<evidence type="ECO:0000313" key="2">
    <source>
        <dbReference type="Proteomes" id="UP000314981"/>
    </source>
</evidence>
<dbReference type="Ensembl" id="ENSBIXT00000022864.1">
    <property type="protein sequence ID" value="ENSBIXP00000012758.1"/>
    <property type="gene ID" value="ENSBIXG00000017817.1"/>
</dbReference>
<name>A0A4W2CI44_BOBOX</name>
<reference evidence="1" key="2">
    <citation type="submission" date="2025-05" db="UniProtKB">
        <authorList>
            <consortium name="Ensembl"/>
        </authorList>
    </citation>
    <scope>IDENTIFICATION</scope>
</reference>
<accession>A0A4W2CI44</accession>
<dbReference type="Proteomes" id="UP000429181">
    <property type="component" value="Chromosome 13"/>
</dbReference>
<dbReference type="Ensembl" id="ENSBIXT00005038242.1">
    <property type="protein sequence ID" value="ENSBIXP00005023377.1"/>
    <property type="gene ID" value="ENSBIXG00005026133.1"/>
</dbReference>
<evidence type="ECO:0000313" key="3">
    <source>
        <dbReference type="Proteomes" id="UP000429181"/>
    </source>
</evidence>
<reference evidence="2 3" key="1">
    <citation type="submission" date="2018-11" db="EMBL/GenBank/DDBJ databases">
        <title>Haplotype-resolved cattle genomes.</title>
        <authorList>
            <person name="Low W.Y."/>
            <person name="Tearle R."/>
            <person name="Bickhart D.M."/>
            <person name="Rosen B.D."/>
            <person name="Koren S."/>
            <person name="Rhie A."/>
            <person name="Hiendleder S."/>
            <person name="Phillippy A.M."/>
            <person name="Smith T.P.L."/>
            <person name="Williams J.L."/>
        </authorList>
    </citation>
    <scope>NUCLEOTIDE SEQUENCE [LARGE SCALE GENOMIC DNA]</scope>
</reference>
<dbReference type="GeneTree" id="ENSGT00910000147477"/>
<organism evidence="1 2">
    <name type="scientific">Bos indicus x Bos taurus</name>
    <name type="common">Hybrid cattle</name>
    <dbReference type="NCBI Taxonomy" id="30522"/>
    <lineage>
        <taxon>Eukaryota</taxon>
        <taxon>Metazoa</taxon>
        <taxon>Chordata</taxon>
        <taxon>Craniata</taxon>
        <taxon>Vertebrata</taxon>
        <taxon>Euteleostomi</taxon>
        <taxon>Mammalia</taxon>
        <taxon>Eutheria</taxon>
        <taxon>Laurasiatheria</taxon>
        <taxon>Artiodactyla</taxon>
        <taxon>Ruminantia</taxon>
        <taxon>Pecora</taxon>
        <taxon>Bovidae</taxon>
        <taxon>Bovinae</taxon>
        <taxon>Bos</taxon>
    </lineage>
</organism>
<keyword evidence="2" id="KW-1185">Reference proteome</keyword>
<sequence length="88" mass="10536">MGIAVTSILRQPILRVYVMCHQDSILVTLIHQKSHPVQKWQFIIWHWFHVYDIQNALNFFLLINLLCGRKDTIFHCEDTLNKYCVPLR</sequence>
<dbReference type="OMA" id="DTIFHCE"/>
<protein>
    <submittedName>
        <fullName evidence="1">Uncharacterized protein</fullName>
    </submittedName>
</protein>
<proteinExistence type="predicted"/>
<dbReference type="AlphaFoldDB" id="A0A4W2CI44"/>
<evidence type="ECO:0000313" key="1">
    <source>
        <dbReference type="Ensembl" id="ENSBIXP00000012758.1"/>
    </source>
</evidence>